<protein>
    <submittedName>
        <fullName evidence="1">Uncharacterized protein</fullName>
    </submittedName>
</protein>
<name>A0A0F9SQ69_9ZZZZ</name>
<accession>A0A0F9SQ69</accession>
<gene>
    <name evidence="1" type="ORF">LCGC14_0423380</name>
</gene>
<evidence type="ECO:0000313" key="1">
    <source>
        <dbReference type="EMBL" id="KKN71175.1"/>
    </source>
</evidence>
<proteinExistence type="predicted"/>
<organism evidence="1">
    <name type="scientific">marine sediment metagenome</name>
    <dbReference type="NCBI Taxonomy" id="412755"/>
    <lineage>
        <taxon>unclassified sequences</taxon>
        <taxon>metagenomes</taxon>
        <taxon>ecological metagenomes</taxon>
    </lineage>
</organism>
<dbReference type="EMBL" id="LAZR01000388">
    <property type="protein sequence ID" value="KKN71175.1"/>
    <property type="molecule type" value="Genomic_DNA"/>
</dbReference>
<dbReference type="AlphaFoldDB" id="A0A0F9SQ69"/>
<comment type="caution">
    <text evidence="1">The sequence shown here is derived from an EMBL/GenBank/DDBJ whole genome shotgun (WGS) entry which is preliminary data.</text>
</comment>
<sequence>MASNGIQYVGGGGATVDGITVVSGGDITITPPANTVIASGILAINDLGHGSMTTGIVINHRTATNLVFALKSDLVDHGLSTATFGGNDAETDDFMSFEMASPTGGGLTLKVLGTAAAGPVPFSVQVYGGVAQTTDTPSSLGLIHLFAAEHDGSNNLSNANTNDNLFCIQSWSGGAAVTRLILKGDDGELHLGVATTVGLDAEDDVALVRTMQKETAIRGIVLDKYDRLMSPIYANYESLKRIGVVGEKDEKGQFLFRVQPRFALNEGAIWQLHTRLEDTRKELGAMKLILEERNARP</sequence>
<reference evidence="1" key="1">
    <citation type="journal article" date="2015" name="Nature">
        <title>Complex archaea that bridge the gap between prokaryotes and eukaryotes.</title>
        <authorList>
            <person name="Spang A."/>
            <person name="Saw J.H."/>
            <person name="Jorgensen S.L."/>
            <person name="Zaremba-Niedzwiedzka K."/>
            <person name="Martijn J."/>
            <person name="Lind A.E."/>
            <person name="van Eijk R."/>
            <person name="Schleper C."/>
            <person name="Guy L."/>
            <person name="Ettema T.J."/>
        </authorList>
    </citation>
    <scope>NUCLEOTIDE SEQUENCE</scope>
</reference>